<dbReference type="InterPro" id="IPR002058">
    <property type="entry name" value="PAP_assoc"/>
</dbReference>
<feature type="domain" description="PAP-associated" evidence="11">
    <location>
        <begin position="265"/>
        <end position="331"/>
    </location>
</feature>
<protein>
    <recommendedName>
        <fullName evidence="5">polynucleotide adenylyltransferase</fullName>
        <ecNumber evidence="5">2.7.7.19</ecNumber>
    </recommendedName>
</protein>
<organism evidence="13 14">
    <name type="scientific">Rhodotorula toruloides</name>
    <name type="common">Yeast</name>
    <name type="synonym">Rhodosporidium toruloides</name>
    <dbReference type="NCBI Taxonomy" id="5286"/>
    <lineage>
        <taxon>Eukaryota</taxon>
        <taxon>Fungi</taxon>
        <taxon>Dikarya</taxon>
        <taxon>Basidiomycota</taxon>
        <taxon>Pucciniomycotina</taxon>
        <taxon>Microbotryomycetes</taxon>
        <taxon>Sporidiobolales</taxon>
        <taxon>Sporidiobolaceae</taxon>
        <taxon>Rhodotorula</taxon>
    </lineage>
</organism>
<evidence type="ECO:0000256" key="10">
    <source>
        <dbReference type="SAM" id="MobiDB-lite"/>
    </source>
</evidence>
<feature type="compositionally biased region" description="Basic and acidic residues" evidence="10">
    <location>
        <begin position="897"/>
        <end position="917"/>
    </location>
</feature>
<comment type="subcellular location">
    <subcellularLocation>
        <location evidence="3">Cytoplasm</location>
    </subcellularLocation>
</comment>
<evidence type="ECO:0000256" key="9">
    <source>
        <dbReference type="ARBA" id="ARBA00022842"/>
    </source>
</evidence>
<dbReference type="Gene3D" id="1.10.1410.10">
    <property type="match status" value="1"/>
</dbReference>
<feature type="compositionally biased region" description="Basic and acidic residues" evidence="10">
    <location>
        <begin position="976"/>
        <end position="987"/>
    </location>
</feature>
<keyword evidence="8" id="KW-0479">Metal-binding</keyword>
<dbReference type="GO" id="GO:0031123">
    <property type="term" value="P:RNA 3'-end processing"/>
    <property type="evidence" value="ECO:0007669"/>
    <property type="project" value="TreeGrafter"/>
</dbReference>
<dbReference type="Proteomes" id="UP000321518">
    <property type="component" value="Unassembled WGS sequence"/>
</dbReference>
<dbReference type="GO" id="GO:0046872">
    <property type="term" value="F:metal ion binding"/>
    <property type="evidence" value="ECO:0007669"/>
    <property type="project" value="UniProtKB-KW"/>
</dbReference>
<feature type="domain" description="Poly(A) RNA polymerase mitochondrial-like central palm" evidence="12">
    <location>
        <begin position="40"/>
        <end position="169"/>
    </location>
</feature>
<dbReference type="Gene3D" id="3.30.460.10">
    <property type="entry name" value="Beta Polymerase, domain 2"/>
    <property type="match status" value="1"/>
</dbReference>
<dbReference type="InterPro" id="IPR054708">
    <property type="entry name" value="MTPAP-like_central"/>
</dbReference>
<keyword evidence="9" id="KW-0460">Magnesium</keyword>
<accession>A0A511KM80</accession>
<comment type="similarity">
    <text evidence="4">Belongs to the DNA polymerase type-B-like family.</text>
</comment>
<proteinExistence type="inferred from homology"/>
<evidence type="ECO:0000256" key="5">
    <source>
        <dbReference type="ARBA" id="ARBA00012388"/>
    </source>
</evidence>
<comment type="cofactor">
    <cofactor evidence="1">
        <name>Mn(2+)</name>
        <dbReference type="ChEBI" id="CHEBI:29035"/>
    </cofactor>
</comment>
<evidence type="ECO:0000256" key="2">
    <source>
        <dbReference type="ARBA" id="ARBA00001946"/>
    </source>
</evidence>
<keyword evidence="6" id="KW-0963">Cytoplasm</keyword>
<evidence type="ECO:0000313" key="14">
    <source>
        <dbReference type="Proteomes" id="UP000321518"/>
    </source>
</evidence>
<name>A0A511KM80_RHOTO</name>
<feature type="region of interest" description="Disordered" evidence="10">
    <location>
        <begin position="1132"/>
        <end position="1182"/>
    </location>
</feature>
<feature type="compositionally biased region" description="Pro residues" evidence="10">
    <location>
        <begin position="1031"/>
        <end position="1041"/>
    </location>
</feature>
<comment type="caution">
    <text evidence="13">The sequence shown here is derived from an EMBL/GenBank/DDBJ whole genome shotgun (WGS) entry which is preliminary data.</text>
</comment>
<comment type="cofactor">
    <cofactor evidence="2">
        <name>Mg(2+)</name>
        <dbReference type="ChEBI" id="CHEBI:18420"/>
    </cofactor>
</comment>
<feature type="compositionally biased region" description="Acidic residues" evidence="10">
    <location>
        <begin position="954"/>
        <end position="964"/>
    </location>
</feature>
<gene>
    <name evidence="13" type="ORF">Rt10032_c15g5464</name>
</gene>
<dbReference type="PANTHER" id="PTHR12271">
    <property type="entry name" value="POLY A POLYMERASE CID PAP -RELATED"/>
    <property type="match status" value="1"/>
</dbReference>
<dbReference type="Pfam" id="PF22600">
    <property type="entry name" value="MTPAP-like_central"/>
    <property type="match status" value="1"/>
</dbReference>
<feature type="compositionally biased region" description="Low complexity" evidence="10">
    <location>
        <begin position="1047"/>
        <end position="1065"/>
    </location>
</feature>
<evidence type="ECO:0000256" key="8">
    <source>
        <dbReference type="ARBA" id="ARBA00022723"/>
    </source>
</evidence>
<feature type="compositionally biased region" description="Polar residues" evidence="10">
    <location>
        <begin position="556"/>
        <end position="569"/>
    </location>
</feature>
<feature type="region of interest" description="Disordered" evidence="10">
    <location>
        <begin position="392"/>
        <end position="446"/>
    </location>
</feature>
<dbReference type="Pfam" id="PF03828">
    <property type="entry name" value="PAP_assoc"/>
    <property type="match status" value="1"/>
</dbReference>
<feature type="region of interest" description="Disordered" evidence="10">
    <location>
        <begin position="954"/>
        <end position="987"/>
    </location>
</feature>
<dbReference type="GO" id="GO:0005737">
    <property type="term" value="C:cytoplasm"/>
    <property type="evidence" value="ECO:0007669"/>
    <property type="project" value="UniProtKB-SubCell"/>
</dbReference>
<evidence type="ECO:0000256" key="4">
    <source>
        <dbReference type="ARBA" id="ARBA00008593"/>
    </source>
</evidence>
<dbReference type="GO" id="GO:1990817">
    <property type="term" value="F:poly(A) RNA polymerase activity"/>
    <property type="evidence" value="ECO:0007669"/>
    <property type="project" value="UniProtKB-EC"/>
</dbReference>
<dbReference type="CDD" id="cd05402">
    <property type="entry name" value="NT_PAP_TUTase"/>
    <property type="match status" value="1"/>
</dbReference>
<evidence type="ECO:0000256" key="6">
    <source>
        <dbReference type="ARBA" id="ARBA00022490"/>
    </source>
</evidence>
<feature type="region of interest" description="Disordered" evidence="10">
    <location>
        <begin position="1013"/>
        <end position="1076"/>
    </location>
</feature>
<dbReference type="PANTHER" id="PTHR12271:SF40">
    <property type="entry name" value="POLY(A) RNA POLYMERASE GLD2"/>
    <property type="match status" value="1"/>
</dbReference>
<dbReference type="EMBL" id="BJWK01000015">
    <property type="protein sequence ID" value="GEM11447.1"/>
    <property type="molecule type" value="Genomic_DNA"/>
</dbReference>
<evidence type="ECO:0000256" key="1">
    <source>
        <dbReference type="ARBA" id="ARBA00001936"/>
    </source>
</evidence>
<feature type="region of interest" description="Disordered" evidence="10">
    <location>
        <begin position="851"/>
        <end position="934"/>
    </location>
</feature>
<evidence type="ECO:0000313" key="13">
    <source>
        <dbReference type="EMBL" id="GEM11447.1"/>
    </source>
</evidence>
<dbReference type="AlphaFoldDB" id="A0A511KM80"/>
<evidence type="ECO:0000256" key="3">
    <source>
        <dbReference type="ARBA" id="ARBA00004496"/>
    </source>
</evidence>
<sequence>MAGSSSSGGGSAHWRDGASSGVYAHAPELTHYLQSTFVPSVVPQQDEYDAKEQARQYLEKLADQVSPGAKLLPFGSMANGFALKNSDMDLCCFLAKDAPVRSPSELVELLGRLIEQETNFYVKTLPRARIPIIKLTMPPTASVPAGMACDIGFENRLALENTRLLLTYAMVDARLRTLVLFLKVWTKRRKVNNPYRGTLSSYGYVLLVIHFLAHVKQPPILPNLQRLPLPESANLDELTYEGHDISFFDDVEALPSVFQTTNDDSVGELLIDFFRYFSKEFNYAGLVVSIRSEAGTMQKTTKGWHIDIETDPEGTVRDQHKLCIEDPFQLDYNVARTVTKDGLYTIRGEFMRAFRILTTPSRSSEGIGAVINSLCEEREDYLLIHPSDDPYARLHAPLHHQSPHYGSHAHPQQKSPRRRSAPSPRMAPTLYGAGLHHQPPPLAQASMSRDHPLWAAAMNGTTAGAVQQPPQLGRAIAGLAVSGESAAGEAIVSAGPASENGDDAPHLVLGDAFEPSTGTGASGMYPHPTSIYALAGAALRHPHAHHHPLVYPYGSNTGRLAPQHMSTPPTVAGSPPPSEAGGSPFGGHERRASWDGGLKNGAAVGGERAKLRTPSVSGAGGGGSYDLHRFFQNPPSSSMSDACGPTASSPPVTSATTNARGPVSLTAPSSPELAAQSAYFAGHPTSHYSAYGGRSSQYRYGASAASAAASGSYAHIGPRLAASVPRNPHTAHHAYTNPYASAPVPYPLASTSTSTSAASSAYTSPSVAPAAYPLGVNGKAASPAAPAPPAPIFPEEDRKAIALANSITFGNFPELLPLPSYAHYHASGGSAAYLAGAGGWGSTPYGISNPMRVGNRTHGPGGGPSRGGPRQSLSSTAEDEDGESAAEFADIGDATEADERGRERRPPSDRTLSEGRSGRSRGKSVPHVRMGPDGRETLLFGAIEVTLPKAEDTDDIDWADDSDDEFRKRPVVGDADGERRLSAEQNQDEREVAFLGPTPSAAPSALQTTAVNTEDIPSQAPRSIPVLTTQPPTPAKVPLAPPVDFASPNRPSRSRSTSPLLETSPAPLDNEMTPRPASPITAAADMWASLPHSSTENATDVMDASSPGATVGATETASPVSPLVNGIATIRMSDVKHDNVPPIPSSPRAPRSSKAEERARQKERRRSSSSTVSSSSPVPQDA</sequence>
<evidence type="ECO:0000259" key="11">
    <source>
        <dbReference type="Pfam" id="PF03828"/>
    </source>
</evidence>
<keyword evidence="7" id="KW-0808">Transferase</keyword>
<reference evidence="13 14" key="1">
    <citation type="submission" date="2019-07" db="EMBL/GenBank/DDBJ databases">
        <title>Rhodotorula toruloides NBRC10032 genome sequencing.</title>
        <authorList>
            <person name="Shida Y."/>
            <person name="Takaku H."/>
            <person name="Ogasawara W."/>
            <person name="Mori K."/>
        </authorList>
    </citation>
    <scope>NUCLEOTIDE SEQUENCE [LARGE SCALE GENOMIC DNA]</scope>
    <source>
        <strain evidence="13 14">NBRC10032</strain>
    </source>
</reference>
<dbReference type="GO" id="GO:0010605">
    <property type="term" value="P:negative regulation of macromolecule metabolic process"/>
    <property type="evidence" value="ECO:0007669"/>
    <property type="project" value="UniProtKB-ARBA"/>
</dbReference>
<dbReference type="OrthoDB" id="407432at2759"/>
<dbReference type="SUPFAM" id="SSF81301">
    <property type="entry name" value="Nucleotidyltransferase"/>
    <property type="match status" value="1"/>
</dbReference>
<dbReference type="SUPFAM" id="SSF81631">
    <property type="entry name" value="PAP/OAS1 substrate-binding domain"/>
    <property type="match status" value="1"/>
</dbReference>
<evidence type="ECO:0000256" key="7">
    <source>
        <dbReference type="ARBA" id="ARBA00022679"/>
    </source>
</evidence>
<dbReference type="InterPro" id="IPR043519">
    <property type="entry name" value="NT_sf"/>
</dbReference>
<feature type="region of interest" description="Disordered" evidence="10">
    <location>
        <begin position="556"/>
        <end position="660"/>
    </location>
</feature>
<dbReference type="EC" id="2.7.7.19" evidence="5"/>
<evidence type="ECO:0000259" key="12">
    <source>
        <dbReference type="Pfam" id="PF22600"/>
    </source>
</evidence>
<feature type="compositionally biased region" description="Low complexity" evidence="10">
    <location>
        <begin position="645"/>
        <end position="659"/>
    </location>
</feature>
<feature type="region of interest" description="Disordered" evidence="10">
    <location>
        <begin position="1093"/>
        <end position="1117"/>
    </location>
</feature>